<evidence type="ECO:0000256" key="9">
    <source>
        <dbReference type="ARBA" id="ARBA00022967"/>
    </source>
</evidence>
<dbReference type="InterPro" id="IPR003593">
    <property type="entry name" value="AAA+_ATPase"/>
</dbReference>
<dbReference type="SMART" id="SM00382">
    <property type="entry name" value="AAA"/>
    <property type="match status" value="2"/>
</dbReference>
<keyword evidence="4" id="KW-1003">Cell membrane</keyword>
<gene>
    <name evidence="12" type="ORF">EDC14_103927</name>
</gene>
<dbReference type="CDD" id="cd03216">
    <property type="entry name" value="ABC_Carb_Monos_I"/>
    <property type="match status" value="1"/>
</dbReference>
<dbReference type="PROSITE" id="PS00211">
    <property type="entry name" value="ABC_TRANSPORTER_1"/>
    <property type="match status" value="1"/>
</dbReference>
<protein>
    <submittedName>
        <fullName evidence="12">Monosaccharide ABC transporter ATP-binding protein (CUT2 family)</fullName>
    </submittedName>
</protein>
<reference evidence="12 13" key="1">
    <citation type="submission" date="2019-03" db="EMBL/GenBank/DDBJ databases">
        <title>Genomic Encyclopedia of Type Strains, Phase IV (KMG-IV): sequencing the most valuable type-strain genomes for metagenomic binning, comparative biology and taxonomic classification.</title>
        <authorList>
            <person name="Goeker M."/>
        </authorList>
    </citation>
    <scope>NUCLEOTIDE SEQUENCE [LARGE SCALE GENOMIC DNA]</scope>
    <source>
        <strain evidence="12 13">LX-B</strain>
    </source>
</reference>
<evidence type="ECO:0000256" key="8">
    <source>
        <dbReference type="ARBA" id="ARBA00022840"/>
    </source>
</evidence>
<dbReference type="EMBL" id="SLUN01000039">
    <property type="protein sequence ID" value="TCL59248.1"/>
    <property type="molecule type" value="Genomic_DNA"/>
</dbReference>
<dbReference type="InterPro" id="IPR027417">
    <property type="entry name" value="P-loop_NTPase"/>
</dbReference>
<evidence type="ECO:0000313" key="13">
    <source>
        <dbReference type="Proteomes" id="UP000295008"/>
    </source>
</evidence>
<dbReference type="RefSeq" id="WP_132016599.1">
    <property type="nucleotide sequence ID" value="NZ_SLUN01000039.1"/>
</dbReference>
<dbReference type="OrthoDB" id="9771863at2"/>
<dbReference type="GO" id="GO:0005524">
    <property type="term" value="F:ATP binding"/>
    <property type="evidence" value="ECO:0007669"/>
    <property type="project" value="UniProtKB-KW"/>
</dbReference>
<dbReference type="PANTHER" id="PTHR43790">
    <property type="entry name" value="CARBOHYDRATE TRANSPORT ATP-BINDING PROTEIN MG119-RELATED"/>
    <property type="match status" value="1"/>
</dbReference>
<feature type="domain" description="ABC transporter" evidence="11">
    <location>
        <begin position="254"/>
        <end position="491"/>
    </location>
</feature>
<evidence type="ECO:0000259" key="11">
    <source>
        <dbReference type="PROSITE" id="PS50893"/>
    </source>
</evidence>
<keyword evidence="9" id="KW-1278">Translocase</keyword>
<keyword evidence="3" id="KW-0813">Transport</keyword>
<evidence type="ECO:0000256" key="3">
    <source>
        <dbReference type="ARBA" id="ARBA00022448"/>
    </source>
</evidence>
<dbReference type="Proteomes" id="UP000295008">
    <property type="component" value="Unassembled WGS sequence"/>
</dbReference>
<dbReference type="AlphaFoldDB" id="A0A4R1R1R4"/>
<dbReference type="SUPFAM" id="SSF52540">
    <property type="entry name" value="P-loop containing nucleoside triphosphate hydrolases"/>
    <property type="match status" value="2"/>
</dbReference>
<keyword evidence="7" id="KW-0547">Nucleotide-binding</keyword>
<dbReference type="Gene3D" id="3.40.50.300">
    <property type="entry name" value="P-loop containing nucleotide triphosphate hydrolases"/>
    <property type="match status" value="2"/>
</dbReference>
<evidence type="ECO:0000256" key="4">
    <source>
        <dbReference type="ARBA" id="ARBA00022475"/>
    </source>
</evidence>
<dbReference type="PROSITE" id="PS50893">
    <property type="entry name" value="ABC_TRANSPORTER_2"/>
    <property type="match status" value="2"/>
</dbReference>
<dbReference type="InterPro" id="IPR050107">
    <property type="entry name" value="ABC_carbohydrate_import_ATPase"/>
</dbReference>
<evidence type="ECO:0000256" key="7">
    <source>
        <dbReference type="ARBA" id="ARBA00022741"/>
    </source>
</evidence>
<dbReference type="GO" id="GO:0016887">
    <property type="term" value="F:ATP hydrolysis activity"/>
    <property type="evidence" value="ECO:0007669"/>
    <property type="project" value="InterPro"/>
</dbReference>
<dbReference type="InterPro" id="IPR017871">
    <property type="entry name" value="ABC_transporter-like_CS"/>
</dbReference>
<keyword evidence="6" id="KW-0677">Repeat</keyword>
<keyword evidence="10" id="KW-0472">Membrane</keyword>
<feature type="domain" description="ABC transporter" evidence="11">
    <location>
        <begin position="7"/>
        <end position="242"/>
    </location>
</feature>
<dbReference type="InterPro" id="IPR003439">
    <property type="entry name" value="ABC_transporter-like_ATP-bd"/>
</dbReference>
<evidence type="ECO:0000256" key="2">
    <source>
        <dbReference type="ARBA" id="ARBA00004533"/>
    </source>
</evidence>
<comment type="subcellular location">
    <subcellularLocation>
        <location evidence="2">Cell inner membrane</location>
    </subcellularLocation>
    <subcellularLocation>
        <location evidence="1">Cell membrane</location>
        <topology evidence="1">Peripheral membrane protein</topology>
    </subcellularLocation>
</comment>
<dbReference type="GO" id="GO:0015749">
    <property type="term" value="P:monosaccharide transmembrane transport"/>
    <property type="evidence" value="ECO:0007669"/>
    <property type="project" value="UniProtKB-ARBA"/>
</dbReference>
<keyword evidence="8 12" id="KW-0067">ATP-binding</keyword>
<keyword evidence="5" id="KW-0762">Sugar transport</keyword>
<evidence type="ECO:0000313" key="12">
    <source>
        <dbReference type="EMBL" id="TCL59248.1"/>
    </source>
</evidence>
<comment type="caution">
    <text evidence="12">The sequence shown here is derived from an EMBL/GenBank/DDBJ whole genome shotgun (WGS) entry which is preliminary data.</text>
</comment>
<dbReference type="Pfam" id="PF00005">
    <property type="entry name" value="ABC_tran"/>
    <property type="match status" value="2"/>
</dbReference>
<dbReference type="FunFam" id="3.40.50.300:FF:000127">
    <property type="entry name" value="Ribose import ATP-binding protein RbsA"/>
    <property type="match status" value="1"/>
</dbReference>
<dbReference type="PANTHER" id="PTHR43790:SF3">
    <property type="entry name" value="D-ALLOSE IMPORT ATP-BINDING PROTEIN ALSA-RELATED"/>
    <property type="match status" value="1"/>
</dbReference>
<evidence type="ECO:0000256" key="1">
    <source>
        <dbReference type="ARBA" id="ARBA00004202"/>
    </source>
</evidence>
<proteinExistence type="predicted"/>
<dbReference type="CDD" id="cd03215">
    <property type="entry name" value="ABC_Carb_Monos_II"/>
    <property type="match status" value="1"/>
</dbReference>
<evidence type="ECO:0000256" key="10">
    <source>
        <dbReference type="ARBA" id="ARBA00023136"/>
    </source>
</evidence>
<evidence type="ECO:0000256" key="5">
    <source>
        <dbReference type="ARBA" id="ARBA00022597"/>
    </source>
</evidence>
<evidence type="ECO:0000256" key="6">
    <source>
        <dbReference type="ARBA" id="ARBA00022737"/>
    </source>
</evidence>
<organism evidence="12 13">
    <name type="scientific">Hydrogenispora ethanolica</name>
    <dbReference type="NCBI Taxonomy" id="1082276"/>
    <lineage>
        <taxon>Bacteria</taxon>
        <taxon>Bacillati</taxon>
        <taxon>Bacillota</taxon>
        <taxon>Hydrogenispora</taxon>
    </lineage>
</organism>
<dbReference type="GO" id="GO:0005886">
    <property type="term" value="C:plasma membrane"/>
    <property type="evidence" value="ECO:0007669"/>
    <property type="project" value="UniProtKB-SubCell"/>
</dbReference>
<keyword evidence="13" id="KW-1185">Reference proteome</keyword>
<name>A0A4R1R1R4_HYDET</name>
<accession>A0A4R1R1R4</accession>
<dbReference type="FunFam" id="3.40.50.300:FF:000126">
    <property type="entry name" value="Galactose/methyl galactoside import ATP-binding protein MglA"/>
    <property type="match status" value="1"/>
</dbReference>
<sequence>MTEAVLLKVDNITKTFPGVRALDGVSLTLKRGTVHALCGENGAGKSTFMHILIGMYAKDSGEIIFQGKKVDFSLPKQALDAGISIIEQELTPIYDMTVAENIFLGREPVRSGFIDYPRLNRMATEVLAELDVQIDPAKKMKYLSLAEIQLVEIAKAISYDSEVIIMDEPTSAIGEKEVDNLFKIIRLMKAKGKGILYVSHRLKEVFTIADEVTVLRDGRHVATESIQNIDPNHLVSLMVGRKIGEEYVKESRPVAETALSVKNLSRRGKFRDISLELKKGEVLGVFGLMGSGRSEFLQALFGYDPADEGEISIAQQPVRIAKTADAIRQGLALVTEDRKKMGLVLTQSVKENISLASLKRLTRRIFINRKAEKNDASEMIAKFAIKTAGMEHLVKNLSGGNQQKVLLGRCLLTAPQILLLDEPTRGIDVGAKREIYKFISDYTQSGKAVIMVSSEIPEILSMSDRIIIFKNGRITGELSKCEATQEILLHLAS</sequence>